<comment type="caution">
    <text evidence="2">The sequence shown here is derived from an EMBL/GenBank/DDBJ whole genome shotgun (WGS) entry which is preliminary data.</text>
</comment>
<evidence type="ECO:0008006" key="4">
    <source>
        <dbReference type="Google" id="ProtNLM"/>
    </source>
</evidence>
<protein>
    <recommendedName>
        <fullName evidence="4">Metal-dependent hydrolase</fullName>
    </recommendedName>
</protein>
<evidence type="ECO:0000313" key="2">
    <source>
        <dbReference type="EMBL" id="MBB3982818.1"/>
    </source>
</evidence>
<accession>A0A7W6GPV8</accession>
<dbReference type="PANTHER" id="PTHR39456:SF1">
    <property type="entry name" value="METAL-DEPENDENT HYDROLASE"/>
    <property type="match status" value="1"/>
</dbReference>
<dbReference type="RefSeq" id="WP_183955871.1">
    <property type="nucleotide sequence ID" value="NZ_JACIEB010000005.1"/>
</dbReference>
<dbReference type="Pfam" id="PF10118">
    <property type="entry name" value="Metal_hydrol"/>
    <property type="match status" value="1"/>
</dbReference>
<reference evidence="2 3" key="1">
    <citation type="submission" date="2020-08" db="EMBL/GenBank/DDBJ databases">
        <title>Genomic Encyclopedia of Type Strains, Phase IV (KMG-IV): sequencing the most valuable type-strain genomes for metagenomic binning, comparative biology and taxonomic classification.</title>
        <authorList>
            <person name="Goeker M."/>
        </authorList>
    </citation>
    <scope>NUCLEOTIDE SEQUENCE [LARGE SCALE GENOMIC DNA]</scope>
    <source>
        <strain evidence="2 3">DSM 29348</strain>
    </source>
</reference>
<dbReference type="AlphaFoldDB" id="A0A7W6GPV8"/>
<dbReference type="EMBL" id="JACIEB010000005">
    <property type="protein sequence ID" value="MBB3982818.1"/>
    <property type="molecule type" value="Genomic_DNA"/>
</dbReference>
<evidence type="ECO:0000256" key="1">
    <source>
        <dbReference type="SAM" id="MobiDB-lite"/>
    </source>
</evidence>
<feature type="region of interest" description="Disordered" evidence="1">
    <location>
        <begin position="278"/>
        <end position="305"/>
    </location>
</feature>
<proteinExistence type="predicted"/>
<gene>
    <name evidence="2" type="ORF">GGR44_002484</name>
</gene>
<name>A0A7W6GPV8_9SPHN</name>
<sequence length="305" mass="35417">MQENGNFCTLCIILRKGWRVSAWETIMQVRILEADFADIGPHWASNREFAQLYNAASICPAYLEPFLVKVMIEARKKLQPGHKQLDDMIRLFNLQEMQHCKQHIAFNKMLFAHYPEIEPMARAYEADYNRFLKTRSLQANLAYCEGFEAMSAIPTTCFFEDFDELWAGADPRAEALWKWHLAEEYEHREVVHSVYTAIYGRGPVAYFRRIYGFFFATFHILRNINKIGKHLLAKEREGMSAEELAASRAREKMVSKLAGKHFLRHLREILSPWYDPAKRQPPRGVQEVLDRGNAPVPIAPRPALA</sequence>
<evidence type="ECO:0000313" key="3">
    <source>
        <dbReference type="Proteomes" id="UP000552757"/>
    </source>
</evidence>
<organism evidence="2 3">
    <name type="scientific">Sphingobium fontiphilum</name>
    <dbReference type="NCBI Taxonomy" id="944425"/>
    <lineage>
        <taxon>Bacteria</taxon>
        <taxon>Pseudomonadati</taxon>
        <taxon>Pseudomonadota</taxon>
        <taxon>Alphaproteobacteria</taxon>
        <taxon>Sphingomonadales</taxon>
        <taxon>Sphingomonadaceae</taxon>
        <taxon>Sphingobium</taxon>
    </lineage>
</organism>
<keyword evidence="3" id="KW-1185">Reference proteome</keyword>
<dbReference type="PANTHER" id="PTHR39456">
    <property type="entry name" value="METAL-DEPENDENT HYDROLASE"/>
    <property type="match status" value="1"/>
</dbReference>
<dbReference type="Proteomes" id="UP000552757">
    <property type="component" value="Unassembled WGS sequence"/>
</dbReference>
<dbReference type="InterPro" id="IPR016516">
    <property type="entry name" value="UCP07580"/>
</dbReference>